<keyword evidence="8" id="KW-0238">DNA-binding</keyword>
<accession>A0A222MYM6</accession>
<evidence type="ECO:0000313" key="17">
    <source>
        <dbReference type="Proteomes" id="UP000201169"/>
    </source>
</evidence>
<dbReference type="RefSeq" id="WP_094325915.1">
    <property type="nucleotide sequence ID" value="NZ_CP022347.1"/>
</dbReference>
<evidence type="ECO:0000256" key="3">
    <source>
        <dbReference type="ARBA" id="ARBA00022763"/>
    </source>
</evidence>
<dbReference type="GO" id="GO:0016887">
    <property type="term" value="F:ATP hydrolysis activity"/>
    <property type="evidence" value="ECO:0007669"/>
    <property type="project" value="RHEA"/>
</dbReference>
<organism evidence="16 17">
    <name type="scientific">Campylobacter avium LMG 24591</name>
    <dbReference type="NCBI Taxonomy" id="522484"/>
    <lineage>
        <taxon>Bacteria</taxon>
        <taxon>Pseudomonadati</taxon>
        <taxon>Campylobacterota</taxon>
        <taxon>Epsilonproteobacteria</taxon>
        <taxon>Campylobacterales</taxon>
        <taxon>Campylobacteraceae</taxon>
        <taxon>Campylobacter</taxon>
    </lineage>
</organism>
<keyword evidence="4 14" id="KW-0378">Hydrolase</keyword>
<dbReference type="OrthoDB" id="9810135at2"/>
<dbReference type="GO" id="GO:0043138">
    <property type="term" value="F:3'-5' DNA helicase activity"/>
    <property type="evidence" value="ECO:0007669"/>
    <property type="project" value="UniProtKB-EC"/>
</dbReference>
<feature type="binding site" evidence="14">
    <location>
        <begin position="11"/>
        <end position="18"/>
    </location>
    <ligand>
        <name>ATP</name>
        <dbReference type="ChEBI" id="CHEBI:30616"/>
    </ligand>
</feature>
<dbReference type="Gene3D" id="3.90.320.10">
    <property type="match status" value="1"/>
</dbReference>
<keyword evidence="10" id="KW-0413">Isomerase</keyword>
<evidence type="ECO:0000259" key="15">
    <source>
        <dbReference type="PROSITE" id="PS51198"/>
    </source>
</evidence>
<keyword evidence="3" id="KW-0227">DNA damage</keyword>
<dbReference type="GO" id="GO:0004527">
    <property type="term" value="F:exonuclease activity"/>
    <property type="evidence" value="ECO:0007669"/>
    <property type="project" value="UniProtKB-KW"/>
</dbReference>
<evidence type="ECO:0000256" key="6">
    <source>
        <dbReference type="ARBA" id="ARBA00022839"/>
    </source>
</evidence>
<dbReference type="GO" id="GO:0005524">
    <property type="term" value="F:ATP binding"/>
    <property type="evidence" value="ECO:0007669"/>
    <property type="project" value="UniProtKB-UniRule"/>
</dbReference>
<dbReference type="PANTHER" id="PTHR11070:SF67">
    <property type="entry name" value="DNA 3'-5' HELICASE"/>
    <property type="match status" value="1"/>
</dbReference>
<dbReference type="EC" id="5.6.2.4" evidence="12"/>
<dbReference type="KEGG" id="cavi:CAV_1497"/>
<name>A0A222MYM6_9BACT</name>
<feature type="domain" description="UvrD-like helicase ATP-binding" evidence="15">
    <location>
        <begin position="1"/>
        <end position="410"/>
    </location>
</feature>
<dbReference type="InterPro" id="IPR011335">
    <property type="entry name" value="Restrct_endonuc-II-like"/>
</dbReference>
<sequence>MKFEPFLALEASAGSGKTFALSLRFVALILMGAKIDEILAITFTKKAANEMKKRIIENFLNFDKTGYEAQKQELCTLLAKDEKELVSVRDNLKEEFLRKSLRIQTFDSFFSQLIRSFALNLGFMSDFEILERDSDIVALFIKSLSKKELKELANFIISTNESKRSFFDNLNFLYENSCKIEVDENLSVKNKLDIQKAYEEFKAYALSLSTNANYKKNFDYESIEDNLKEFCKKPVICDLSKKYFENIKEDENFIRLRANLIKEINNYALHLYKLKMKSLNSFLKLYEELSTKLSKKNNSLSFNQINKKTYELIQGNDKDLVYFRLDGRISHLLIDEFQDTNVLQYKILKPLIAELVSGKGVKEFRSFFYVGDKKQSIYKFRNTQKELFDVLQSDFKQIKRQILDTNYRSKEELVSFVNEVFKPQYEALSQLYHPQKAILQGQAFVRILDIDEDKENLKENVFNSLYEQILFLKEHKAKLSDICILCWKNSDADDIVAFLKDKKIEAFTQSSIELVNKAQVFALLAFAKYCIFGDEFYAQQLRALNFSNFTRLKLDFSKSTMQTALYLAKELRLDLSDTALIQFIEYAFTKENFLELIFKPCNLTIKTEQNYGINVMTVHKSKGLEFKHLIVLDGLSKTQRENVFLEYDVKNGFELEFASDLRSYTKEERYMSFMQRHNELVRYDELNKLYVAFTRACDSLIIIQRKNAPKEASKFAMLNLSACDRGKMELGLENESNLKFNDKLKTQLDDFVSIQRQEYNKINIQNTDETYFGTALHYALEHMSFCEDNFATVYKRLKNKFFHILDEEALEEIKARCLALRADENFKKLIASKRLLREQKFVFNQALKQIDLLALGDDEAFIFDYKSSKNNEDLHIKQVAEYKEAISSLLKGKKIRAFIVYCFKDRPLIQEL</sequence>
<dbReference type="NCBIfam" id="NF010487">
    <property type="entry name" value="PRK13909.1-4"/>
    <property type="match status" value="1"/>
</dbReference>
<evidence type="ECO:0000256" key="14">
    <source>
        <dbReference type="PROSITE-ProRule" id="PRU00560"/>
    </source>
</evidence>
<dbReference type="AlphaFoldDB" id="A0A222MYM6"/>
<evidence type="ECO:0000256" key="2">
    <source>
        <dbReference type="ARBA" id="ARBA00022741"/>
    </source>
</evidence>
<keyword evidence="9" id="KW-0234">DNA repair</keyword>
<reference evidence="16 17" key="1">
    <citation type="submission" date="2017-07" db="EMBL/GenBank/DDBJ databases">
        <title>Analysis of two Campylobacter avium genomes and identification of a novel hippuricase gene.</title>
        <authorList>
            <person name="Miller W.G."/>
            <person name="Chapman M.H."/>
            <person name="Yee E."/>
            <person name="Revez J."/>
            <person name="Bono J.L."/>
            <person name="Rossi M."/>
        </authorList>
    </citation>
    <scope>NUCLEOTIDE SEQUENCE [LARGE SCALE GENOMIC DNA]</scope>
    <source>
        <strain evidence="16 17">LMG 24591</strain>
    </source>
</reference>
<dbReference type="PANTHER" id="PTHR11070">
    <property type="entry name" value="UVRD / RECB / PCRA DNA HELICASE FAMILY MEMBER"/>
    <property type="match status" value="1"/>
</dbReference>
<dbReference type="InterPro" id="IPR011604">
    <property type="entry name" value="PDDEXK-like_dom_sf"/>
</dbReference>
<evidence type="ECO:0000256" key="13">
    <source>
        <dbReference type="ARBA" id="ARBA00048988"/>
    </source>
</evidence>
<protein>
    <recommendedName>
        <fullName evidence="12">DNA 3'-5' helicase</fullName>
        <ecNumber evidence="12">5.6.2.4</ecNumber>
    </recommendedName>
</protein>
<keyword evidence="5 14" id="KW-0347">Helicase</keyword>
<evidence type="ECO:0000256" key="4">
    <source>
        <dbReference type="ARBA" id="ARBA00022801"/>
    </source>
</evidence>
<proteinExistence type="predicted"/>
<dbReference type="Pfam" id="PF13361">
    <property type="entry name" value="UvrD_C"/>
    <property type="match status" value="2"/>
</dbReference>
<dbReference type="InterPro" id="IPR027417">
    <property type="entry name" value="P-loop_NTPase"/>
</dbReference>
<evidence type="ECO:0000313" key="16">
    <source>
        <dbReference type="EMBL" id="ASQ31107.1"/>
    </source>
</evidence>
<evidence type="ECO:0000256" key="12">
    <source>
        <dbReference type="ARBA" id="ARBA00034808"/>
    </source>
</evidence>
<evidence type="ECO:0000256" key="9">
    <source>
        <dbReference type="ARBA" id="ARBA00023204"/>
    </source>
</evidence>
<keyword evidence="7 14" id="KW-0067">ATP-binding</keyword>
<keyword evidence="17" id="KW-1185">Reference proteome</keyword>
<evidence type="ECO:0000256" key="5">
    <source>
        <dbReference type="ARBA" id="ARBA00022806"/>
    </source>
</evidence>
<comment type="catalytic activity">
    <reaction evidence="13">
        <text>ATP + H2O = ADP + phosphate + H(+)</text>
        <dbReference type="Rhea" id="RHEA:13065"/>
        <dbReference type="ChEBI" id="CHEBI:15377"/>
        <dbReference type="ChEBI" id="CHEBI:15378"/>
        <dbReference type="ChEBI" id="CHEBI:30616"/>
        <dbReference type="ChEBI" id="CHEBI:43474"/>
        <dbReference type="ChEBI" id="CHEBI:456216"/>
        <dbReference type="EC" id="5.6.2.4"/>
    </reaction>
</comment>
<evidence type="ECO:0000256" key="1">
    <source>
        <dbReference type="ARBA" id="ARBA00022722"/>
    </source>
</evidence>
<dbReference type="InterPro" id="IPR014017">
    <property type="entry name" value="DNA_helicase_UvrD-like_C"/>
</dbReference>
<keyword evidence="6 16" id="KW-0269">Exonuclease</keyword>
<dbReference type="Proteomes" id="UP000201169">
    <property type="component" value="Chromosome"/>
</dbReference>
<comment type="catalytic activity">
    <reaction evidence="11">
        <text>Couples ATP hydrolysis with the unwinding of duplex DNA by translocating in the 3'-5' direction.</text>
        <dbReference type="EC" id="5.6.2.4"/>
    </reaction>
</comment>
<dbReference type="GO" id="GO:0000725">
    <property type="term" value="P:recombinational repair"/>
    <property type="evidence" value="ECO:0007669"/>
    <property type="project" value="TreeGrafter"/>
</dbReference>
<evidence type="ECO:0000256" key="10">
    <source>
        <dbReference type="ARBA" id="ARBA00023235"/>
    </source>
</evidence>
<evidence type="ECO:0000256" key="11">
    <source>
        <dbReference type="ARBA" id="ARBA00034617"/>
    </source>
</evidence>
<dbReference type="EMBL" id="CP022347">
    <property type="protein sequence ID" value="ASQ31107.1"/>
    <property type="molecule type" value="Genomic_DNA"/>
</dbReference>
<dbReference type="GO" id="GO:0005829">
    <property type="term" value="C:cytosol"/>
    <property type="evidence" value="ECO:0007669"/>
    <property type="project" value="TreeGrafter"/>
</dbReference>
<dbReference type="InterPro" id="IPR014016">
    <property type="entry name" value="UvrD-like_ATP-bd"/>
</dbReference>
<evidence type="ECO:0000256" key="7">
    <source>
        <dbReference type="ARBA" id="ARBA00022840"/>
    </source>
</evidence>
<dbReference type="PROSITE" id="PS51198">
    <property type="entry name" value="UVRD_HELICASE_ATP_BIND"/>
    <property type="match status" value="1"/>
</dbReference>
<evidence type="ECO:0000256" key="8">
    <source>
        <dbReference type="ARBA" id="ARBA00023125"/>
    </source>
</evidence>
<gene>
    <name evidence="16" type="primary">addA</name>
    <name evidence="16" type="ORF">CAV_1497</name>
</gene>
<keyword evidence="1" id="KW-0540">Nuclease</keyword>
<dbReference type="InterPro" id="IPR000212">
    <property type="entry name" value="DNA_helicase_UvrD/REP"/>
</dbReference>
<dbReference type="SUPFAM" id="SSF52980">
    <property type="entry name" value="Restriction endonuclease-like"/>
    <property type="match status" value="1"/>
</dbReference>
<dbReference type="Pfam" id="PF00580">
    <property type="entry name" value="UvrD-helicase"/>
    <property type="match status" value="1"/>
</dbReference>
<dbReference type="Gene3D" id="3.40.50.300">
    <property type="entry name" value="P-loop containing nucleotide triphosphate hydrolases"/>
    <property type="match status" value="4"/>
</dbReference>
<keyword evidence="2 14" id="KW-0547">Nucleotide-binding</keyword>
<dbReference type="SUPFAM" id="SSF52540">
    <property type="entry name" value="P-loop containing nucleoside triphosphate hydrolases"/>
    <property type="match status" value="1"/>
</dbReference>
<dbReference type="GO" id="GO:0003677">
    <property type="term" value="F:DNA binding"/>
    <property type="evidence" value="ECO:0007669"/>
    <property type="project" value="UniProtKB-KW"/>
</dbReference>